<accession>A0A382PJC3</accession>
<feature type="non-terminal residue" evidence="2">
    <location>
        <position position="130"/>
    </location>
</feature>
<dbReference type="AlphaFoldDB" id="A0A382PJC3"/>
<evidence type="ECO:0000313" key="2">
    <source>
        <dbReference type="EMBL" id="SVC73494.1"/>
    </source>
</evidence>
<feature type="transmembrane region" description="Helical" evidence="1">
    <location>
        <begin position="42"/>
        <end position="58"/>
    </location>
</feature>
<proteinExistence type="predicted"/>
<keyword evidence="1" id="KW-0472">Membrane</keyword>
<sequence>MKKTYQDSIFYLVVFATSYFIYIYPFEILSDLILNEKVSRQNSFYSTLFVSLLVIYYFRSHNTFFLLKLFVYEGMGVGFISFWIINLSLIISLTNFLNDYQLGIISLILIIMLSVYGLINARFFRIKKLS</sequence>
<keyword evidence="1" id="KW-0812">Transmembrane</keyword>
<dbReference type="EMBL" id="UINC01107827">
    <property type="protein sequence ID" value="SVC73494.1"/>
    <property type="molecule type" value="Genomic_DNA"/>
</dbReference>
<protein>
    <submittedName>
        <fullName evidence="2">Uncharacterized protein</fullName>
    </submittedName>
</protein>
<evidence type="ECO:0000256" key="1">
    <source>
        <dbReference type="SAM" id="Phobius"/>
    </source>
</evidence>
<feature type="transmembrane region" description="Helical" evidence="1">
    <location>
        <begin position="70"/>
        <end position="94"/>
    </location>
</feature>
<organism evidence="2">
    <name type="scientific">marine metagenome</name>
    <dbReference type="NCBI Taxonomy" id="408172"/>
    <lineage>
        <taxon>unclassified sequences</taxon>
        <taxon>metagenomes</taxon>
        <taxon>ecological metagenomes</taxon>
    </lineage>
</organism>
<keyword evidence="1" id="KW-1133">Transmembrane helix</keyword>
<feature type="transmembrane region" description="Helical" evidence="1">
    <location>
        <begin position="9"/>
        <end position="30"/>
    </location>
</feature>
<gene>
    <name evidence="2" type="ORF">METZ01_LOCUS326348</name>
</gene>
<feature type="transmembrane region" description="Helical" evidence="1">
    <location>
        <begin position="100"/>
        <end position="119"/>
    </location>
</feature>
<reference evidence="2" key="1">
    <citation type="submission" date="2018-05" db="EMBL/GenBank/DDBJ databases">
        <authorList>
            <person name="Lanie J.A."/>
            <person name="Ng W.-L."/>
            <person name="Kazmierczak K.M."/>
            <person name="Andrzejewski T.M."/>
            <person name="Davidsen T.M."/>
            <person name="Wayne K.J."/>
            <person name="Tettelin H."/>
            <person name="Glass J.I."/>
            <person name="Rusch D."/>
            <person name="Podicherti R."/>
            <person name="Tsui H.-C.T."/>
            <person name="Winkler M.E."/>
        </authorList>
    </citation>
    <scope>NUCLEOTIDE SEQUENCE</scope>
</reference>
<name>A0A382PJC3_9ZZZZ</name>